<evidence type="ECO:0000313" key="6">
    <source>
        <dbReference type="EMBL" id="MBB3973714.1"/>
    </source>
</evidence>
<feature type="domain" description="Sulfatase-modifying factor enzyme-like" evidence="4">
    <location>
        <begin position="339"/>
        <end position="419"/>
    </location>
</feature>
<accession>A0A7W6GHF7</accession>
<protein>
    <submittedName>
        <fullName evidence="6">Ergothioneine biosynthesis protein EgtB</fullName>
    </submittedName>
</protein>
<reference evidence="6 7" key="1">
    <citation type="submission" date="2020-08" db="EMBL/GenBank/DDBJ databases">
        <title>Genomic Encyclopedia of Type Strains, Phase IV (KMG-IV): sequencing the most valuable type-strain genomes for metagenomic binning, comparative biology and taxonomic classification.</title>
        <authorList>
            <person name="Goeker M."/>
        </authorList>
    </citation>
    <scope>NUCLEOTIDE SEQUENCE [LARGE SCALE GENOMIC DNA]</scope>
    <source>
        <strain evidence="6 7">DSM 25481</strain>
    </source>
</reference>
<evidence type="ECO:0000256" key="3">
    <source>
        <dbReference type="ARBA" id="ARBA00037882"/>
    </source>
</evidence>
<dbReference type="SUPFAM" id="SSF109854">
    <property type="entry name" value="DinB/YfiT-like putative metalloenzymes"/>
    <property type="match status" value="1"/>
</dbReference>
<comment type="caution">
    <text evidence="6">The sequence shown here is derived from an EMBL/GenBank/DDBJ whole genome shotgun (WGS) entry which is preliminary data.</text>
</comment>
<dbReference type="SUPFAM" id="SSF56436">
    <property type="entry name" value="C-type lectin-like"/>
    <property type="match status" value="1"/>
</dbReference>
<dbReference type="NCBIfam" id="TIGR03440">
    <property type="entry name" value="egtB_TIGR03440"/>
    <property type="match status" value="1"/>
</dbReference>
<feature type="domain" description="DinB-like" evidence="5">
    <location>
        <begin position="19"/>
        <end position="149"/>
    </location>
</feature>
<dbReference type="InterPro" id="IPR024775">
    <property type="entry name" value="DinB-like"/>
</dbReference>
<dbReference type="InterPro" id="IPR005532">
    <property type="entry name" value="SUMF_dom"/>
</dbReference>
<dbReference type="InterPro" id="IPR042095">
    <property type="entry name" value="SUMF_sf"/>
</dbReference>
<dbReference type="Pfam" id="PF03781">
    <property type="entry name" value="FGE-sulfatase"/>
    <property type="match status" value="2"/>
</dbReference>
<dbReference type="InterPro" id="IPR051043">
    <property type="entry name" value="Sulfatase_Mod_Factor_Kinase"/>
</dbReference>
<dbReference type="InterPro" id="IPR034660">
    <property type="entry name" value="DinB/YfiT-like"/>
</dbReference>
<dbReference type="EMBL" id="JACIDR010000003">
    <property type="protein sequence ID" value="MBB3973714.1"/>
    <property type="molecule type" value="Genomic_DNA"/>
</dbReference>
<dbReference type="RefSeq" id="WP_183395560.1">
    <property type="nucleotide sequence ID" value="NZ_JACIDR010000003.1"/>
</dbReference>
<dbReference type="Gene3D" id="3.90.1580.10">
    <property type="entry name" value="paralog of FGE (formylglycine-generating enzyme)"/>
    <property type="match status" value="1"/>
</dbReference>
<dbReference type="Proteomes" id="UP000528964">
    <property type="component" value="Unassembled WGS sequence"/>
</dbReference>
<dbReference type="PANTHER" id="PTHR23150">
    <property type="entry name" value="SULFATASE MODIFYING FACTOR 1, 2"/>
    <property type="match status" value="1"/>
</dbReference>
<dbReference type="GO" id="GO:0052699">
    <property type="term" value="P:ergothioneine biosynthetic process"/>
    <property type="evidence" value="ECO:0007669"/>
    <property type="project" value="InterPro"/>
</dbReference>
<organism evidence="6 7">
    <name type="scientific">Hansschlegelia beijingensis</name>
    <dbReference type="NCBI Taxonomy" id="1133344"/>
    <lineage>
        <taxon>Bacteria</taxon>
        <taxon>Pseudomonadati</taxon>
        <taxon>Pseudomonadota</taxon>
        <taxon>Alphaproteobacteria</taxon>
        <taxon>Hyphomicrobiales</taxon>
        <taxon>Methylopilaceae</taxon>
        <taxon>Hansschlegelia</taxon>
    </lineage>
</organism>
<dbReference type="Pfam" id="PF12867">
    <property type="entry name" value="DinB_2"/>
    <property type="match status" value="1"/>
</dbReference>
<evidence type="ECO:0000259" key="4">
    <source>
        <dbReference type="Pfam" id="PF03781"/>
    </source>
</evidence>
<name>A0A7W6GHF7_9HYPH</name>
<dbReference type="InterPro" id="IPR016187">
    <property type="entry name" value="CTDL_fold"/>
</dbReference>
<keyword evidence="2" id="KW-0408">Iron</keyword>
<dbReference type="PANTHER" id="PTHR23150:SF36">
    <property type="entry name" value="HERCYNINE OXYGENASE"/>
    <property type="match status" value="1"/>
</dbReference>
<dbReference type="InterPro" id="IPR017806">
    <property type="entry name" value="EgtB"/>
</dbReference>
<dbReference type="AlphaFoldDB" id="A0A7W6GHF7"/>
<gene>
    <name evidence="6" type="ORF">GGR24_002384</name>
</gene>
<comment type="pathway">
    <text evidence="3">Amino-acid biosynthesis; ergothioneine biosynthesis.</text>
</comment>
<sequence>MRPTVARKQDLRSNLAERFREVRAHSRRLAQPLSDADATAQSMPDASPAKWHLAHTTWFFETMVLKPNAAGYQLFDPTFNFLFNSYYETIGERHPRPMRGLLTRPSLERIMDFRAHVDQAMETLLGADLGPEVAALIELGCHHEQQHQELLLTDILHLFAQNPTRPAYRDPEPVAVAPTPGETGWATFDGGIFEIGHDGSGFAFDCEGPRHQVLLQPFRIADRLVTNGEWISFMADGGYRKPLLWLADGWAQILAHRWEAPLYWEQRDGEWWTMTLRGMQPVDPTAPVAHVSYFEADAFASWAGKRLPTEAEWERASAGLPTAGNFAGSGRLRPKPAGTEGGLKQMFGDVWEWTRSPFTPYPGFRPAEGAVGEYNGKFMCGQFVLRGGSCATPEGHTRATYRNFFQPDKRWQFSGLRLAEDA</sequence>
<keyword evidence="1" id="KW-0560">Oxidoreductase</keyword>
<proteinExistence type="predicted"/>
<evidence type="ECO:0000259" key="5">
    <source>
        <dbReference type="Pfam" id="PF12867"/>
    </source>
</evidence>
<keyword evidence="7" id="KW-1185">Reference proteome</keyword>
<evidence type="ECO:0000313" key="7">
    <source>
        <dbReference type="Proteomes" id="UP000528964"/>
    </source>
</evidence>
<evidence type="ECO:0000256" key="2">
    <source>
        <dbReference type="ARBA" id="ARBA00023004"/>
    </source>
</evidence>
<feature type="domain" description="Sulfatase-modifying factor enzyme-like" evidence="4">
    <location>
        <begin position="186"/>
        <end position="320"/>
    </location>
</feature>
<evidence type="ECO:0000256" key="1">
    <source>
        <dbReference type="ARBA" id="ARBA00023002"/>
    </source>
</evidence>